<dbReference type="Proteomes" id="UP000046392">
    <property type="component" value="Unplaced"/>
</dbReference>
<evidence type="ECO:0000313" key="2">
    <source>
        <dbReference type="Proteomes" id="UP000046392"/>
    </source>
</evidence>
<dbReference type="AlphaFoldDB" id="A0A0N5B8W7"/>
<organism evidence="2 3">
    <name type="scientific">Strongyloides papillosus</name>
    <name type="common">Intestinal threadworm</name>
    <dbReference type="NCBI Taxonomy" id="174720"/>
    <lineage>
        <taxon>Eukaryota</taxon>
        <taxon>Metazoa</taxon>
        <taxon>Ecdysozoa</taxon>
        <taxon>Nematoda</taxon>
        <taxon>Chromadorea</taxon>
        <taxon>Rhabditida</taxon>
        <taxon>Tylenchina</taxon>
        <taxon>Panagrolaimomorpha</taxon>
        <taxon>Strongyloidoidea</taxon>
        <taxon>Strongyloididae</taxon>
        <taxon>Strongyloides</taxon>
    </lineage>
</organism>
<proteinExistence type="predicted"/>
<dbReference type="STRING" id="174720.A0A0N5B8W7"/>
<dbReference type="WBParaSite" id="SPAL_0000249000.1">
    <property type="protein sequence ID" value="SPAL_0000249000.1"/>
    <property type="gene ID" value="SPAL_0000249000"/>
</dbReference>
<keyword evidence="1" id="KW-0732">Signal</keyword>
<feature type="chain" id="PRO_5005893938" evidence="1">
    <location>
        <begin position="23"/>
        <end position="112"/>
    </location>
</feature>
<sequence>MNIYYFLVFDIFHLVLVSKIKGADKYDFPIFQSDECDKGYLKFFVDIQRPPEGTWFCGKFCVTDGKCQKCSSILVEKKTPSRGRPSRKPVAPVEEIVQTISGMCDECTEKCI</sequence>
<evidence type="ECO:0000313" key="3">
    <source>
        <dbReference type="WBParaSite" id="SPAL_0000249000.1"/>
    </source>
</evidence>
<keyword evidence="2" id="KW-1185">Reference proteome</keyword>
<reference evidence="3" key="1">
    <citation type="submission" date="2017-02" db="UniProtKB">
        <authorList>
            <consortium name="WormBaseParasite"/>
        </authorList>
    </citation>
    <scope>IDENTIFICATION</scope>
</reference>
<evidence type="ECO:0000256" key="1">
    <source>
        <dbReference type="SAM" id="SignalP"/>
    </source>
</evidence>
<protein>
    <submittedName>
        <fullName evidence="3">Uncharacterized protein</fullName>
    </submittedName>
</protein>
<name>A0A0N5B8W7_STREA</name>
<feature type="signal peptide" evidence="1">
    <location>
        <begin position="1"/>
        <end position="22"/>
    </location>
</feature>
<accession>A0A0N5B8W7</accession>